<evidence type="ECO:0000256" key="3">
    <source>
        <dbReference type="ARBA" id="ARBA00023082"/>
    </source>
</evidence>
<accession>A0ABW9XU06</accession>
<sequence length="180" mass="20911">MNNWGRLLVNGDLGPIDEAGREESLKFDLVEDKLLQLYNEMISVALVKVFNKSDAQDAVQEAWVRILTNHHSLREQDKLHAWAKVITANIANDFNKQAKRVLPAGDLGAETRRFRDEYEIMLEINELLDALHPKARALLLYKFYYGYRDQEIAAALHVPVGTIKARLHRTKRRLKQWMFN</sequence>
<evidence type="ECO:0000313" key="7">
    <source>
        <dbReference type="EMBL" id="NBD26153.1"/>
    </source>
</evidence>
<organism evidence="7 8">
    <name type="scientific">Paenibacillus glycinis</name>
    <dbReference type="NCBI Taxonomy" id="2697035"/>
    <lineage>
        <taxon>Bacteria</taxon>
        <taxon>Bacillati</taxon>
        <taxon>Bacillota</taxon>
        <taxon>Bacilli</taxon>
        <taxon>Bacillales</taxon>
        <taxon>Paenibacillaceae</taxon>
        <taxon>Paenibacillus</taxon>
    </lineage>
</organism>
<dbReference type="NCBIfam" id="TIGR02937">
    <property type="entry name" value="sigma70-ECF"/>
    <property type="match status" value="1"/>
</dbReference>
<reference evidence="7 8" key="1">
    <citation type="submission" date="2020-01" db="EMBL/GenBank/DDBJ databases">
        <title>Paenibacillus soybeanensis sp. nov. isolated from the nodules of soybean (Glycine max(L.) Merr).</title>
        <authorList>
            <person name="Wang H."/>
        </authorList>
    </citation>
    <scope>NUCLEOTIDE SEQUENCE [LARGE SCALE GENOMIC DNA]</scope>
    <source>
        <strain evidence="7 8">T1</strain>
    </source>
</reference>
<dbReference type="InterPro" id="IPR013249">
    <property type="entry name" value="RNA_pol_sigma70_r4_t2"/>
</dbReference>
<dbReference type="Gene3D" id="1.10.1740.10">
    <property type="match status" value="1"/>
</dbReference>
<comment type="similarity">
    <text evidence="1">Belongs to the sigma-70 factor family. ECF subfamily.</text>
</comment>
<dbReference type="PANTHER" id="PTHR43133:SF51">
    <property type="entry name" value="RNA POLYMERASE SIGMA FACTOR"/>
    <property type="match status" value="1"/>
</dbReference>
<evidence type="ECO:0000256" key="1">
    <source>
        <dbReference type="ARBA" id="ARBA00010641"/>
    </source>
</evidence>
<dbReference type="Pfam" id="PF04542">
    <property type="entry name" value="Sigma70_r2"/>
    <property type="match status" value="1"/>
</dbReference>
<dbReference type="CDD" id="cd06171">
    <property type="entry name" value="Sigma70_r4"/>
    <property type="match status" value="1"/>
</dbReference>
<dbReference type="PANTHER" id="PTHR43133">
    <property type="entry name" value="RNA POLYMERASE ECF-TYPE SIGMA FACTO"/>
    <property type="match status" value="1"/>
</dbReference>
<dbReference type="InterPro" id="IPR013324">
    <property type="entry name" value="RNA_pol_sigma_r3/r4-like"/>
</dbReference>
<proteinExistence type="inferred from homology"/>
<dbReference type="Gene3D" id="1.10.10.10">
    <property type="entry name" value="Winged helix-like DNA-binding domain superfamily/Winged helix DNA-binding domain"/>
    <property type="match status" value="1"/>
</dbReference>
<dbReference type="EMBL" id="JAAAMV010000018">
    <property type="protein sequence ID" value="NBD26153.1"/>
    <property type="molecule type" value="Genomic_DNA"/>
</dbReference>
<dbReference type="InterPro" id="IPR039425">
    <property type="entry name" value="RNA_pol_sigma-70-like"/>
</dbReference>
<evidence type="ECO:0000256" key="2">
    <source>
        <dbReference type="ARBA" id="ARBA00023015"/>
    </source>
</evidence>
<gene>
    <name evidence="7" type="ORF">GT019_19945</name>
</gene>
<keyword evidence="3" id="KW-0731">Sigma factor</keyword>
<evidence type="ECO:0000259" key="6">
    <source>
        <dbReference type="Pfam" id="PF08281"/>
    </source>
</evidence>
<protein>
    <submittedName>
        <fullName evidence="7">Sigma-70 family RNA polymerase sigma factor</fullName>
    </submittedName>
</protein>
<name>A0ABW9XU06_9BACL</name>
<keyword evidence="2" id="KW-0805">Transcription regulation</keyword>
<dbReference type="InterPro" id="IPR007627">
    <property type="entry name" value="RNA_pol_sigma70_r2"/>
</dbReference>
<feature type="domain" description="RNA polymerase sigma-70 region 2" evidence="5">
    <location>
        <begin position="39"/>
        <end position="100"/>
    </location>
</feature>
<keyword evidence="8" id="KW-1185">Reference proteome</keyword>
<dbReference type="SUPFAM" id="SSF88659">
    <property type="entry name" value="Sigma3 and sigma4 domains of RNA polymerase sigma factors"/>
    <property type="match status" value="1"/>
</dbReference>
<dbReference type="Pfam" id="PF08281">
    <property type="entry name" value="Sigma70_r4_2"/>
    <property type="match status" value="1"/>
</dbReference>
<dbReference type="InterPro" id="IPR036388">
    <property type="entry name" value="WH-like_DNA-bd_sf"/>
</dbReference>
<feature type="domain" description="RNA polymerase sigma factor 70 region 4 type 2" evidence="6">
    <location>
        <begin position="122"/>
        <end position="174"/>
    </location>
</feature>
<comment type="caution">
    <text evidence="7">The sequence shown here is derived from an EMBL/GenBank/DDBJ whole genome shotgun (WGS) entry which is preliminary data.</text>
</comment>
<evidence type="ECO:0000259" key="5">
    <source>
        <dbReference type="Pfam" id="PF04542"/>
    </source>
</evidence>
<keyword evidence="4" id="KW-0804">Transcription</keyword>
<dbReference type="SUPFAM" id="SSF88946">
    <property type="entry name" value="Sigma2 domain of RNA polymerase sigma factors"/>
    <property type="match status" value="1"/>
</dbReference>
<dbReference type="InterPro" id="IPR014284">
    <property type="entry name" value="RNA_pol_sigma-70_dom"/>
</dbReference>
<evidence type="ECO:0000313" key="8">
    <source>
        <dbReference type="Proteomes" id="UP000665561"/>
    </source>
</evidence>
<dbReference type="InterPro" id="IPR013325">
    <property type="entry name" value="RNA_pol_sigma_r2"/>
</dbReference>
<dbReference type="Proteomes" id="UP000665561">
    <property type="component" value="Unassembled WGS sequence"/>
</dbReference>
<evidence type="ECO:0000256" key="4">
    <source>
        <dbReference type="ARBA" id="ARBA00023163"/>
    </source>
</evidence>